<organism evidence="9 10">
    <name type="scientific">Alcanivorax hongdengensis A-11-3</name>
    <dbReference type="NCBI Taxonomy" id="1177179"/>
    <lineage>
        <taxon>Bacteria</taxon>
        <taxon>Pseudomonadati</taxon>
        <taxon>Pseudomonadota</taxon>
        <taxon>Gammaproteobacteria</taxon>
        <taxon>Oceanospirillales</taxon>
        <taxon>Alcanivoracaceae</taxon>
        <taxon>Alcanivorax</taxon>
    </lineage>
</organism>
<evidence type="ECO:0000256" key="4">
    <source>
        <dbReference type="ARBA" id="ARBA00022692"/>
    </source>
</evidence>
<dbReference type="PATRIC" id="fig|1177179.3.peg.761"/>
<accession>L0WF46</accession>
<dbReference type="Proteomes" id="UP000010164">
    <property type="component" value="Unassembled WGS sequence"/>
</dbReference>
<evidence type="ECO:0000256" key="3">
    <source>
        <dbReference type="ARBA" id="ARBA00022519"/>
    </source>
</evidence>
<dbReference type="PANTHER" id="PTHR30462">
    <property type="entry name" value="INTERMEMBRANE TRANSPORT PROTEIN PQIB-RELATED"/>
    <property type="match status" value="1"/>
</dbReference>
<gene>
    <name evidence="9" type="ORF">A11A3_03814</name>
</gene>
<evidence type="ECO:0000256" key="6">
    <source>
        <dbReference type="ARBA" id="ARBA00023136"/>
    </source>
</evidence>
<keyword evidence="10" id="KW-1185">Reference proteome</keyword>
<protein>
    <submittedName>
        <fullName evidence="9">Paraquat-inducible protein B</fullName>
    </submittedName>
</protein>
<evidence type="ECO:0000259" key="8">
    <source>
        <dbReference type="Pfam" id="PF02470"/>
    </source>
</evidence>
<keyword evidence="4" id="KW-0812">Transmembrane</keyword>
<dbReference type="InterPro" id="IPR051800">
    <property type="entry name" value="PqiA-PqiB_transport"/>
</dbReference>
<name>L0WF46_9GAMM</name>
<keyword evidence="6" id="KW-0472">Membrane</keyword>
<evidence type="ECO:0000313" key="10">
    <source>
        <dbReference type="Proteomes" id="UP000010164"/>
    </source>
</evidence>
<dbReference type="NCBIfam" id="NF008070">
    <property type="entry name" value="PRK10807.1"/>
    <property type="match status" value="1"/>
</dbReference>
<feature type="domain" description="Mce/MlaD" evidence="8">
    <location>
        <begin position="24"/>
        <end position="114"/>
    </location>
</feature>
<keyword evidence="3" id="KW-0997">Cell inner membrane</keyword>
<dbReference type="eggNOG" id="COG1463">
    <property type="taxonomic scope" value="Bacteria"/>
</dbReference>
<dbReference type="EMBL" id="AMRJ01000003">
    <property type="protein sequence ID" value="EKF75453.1"/>
    <property type="molecule type" value="Genomic_DNA"/>
</dbReference>
<evidence type="ECO:0000313" key="9">
    <source>
        <dbReference type="EMBL" id="EKF75453.1"/>
    </source>
</evidence>
<evidence type="ECO:0000256" key="7">
    <source>
        <dbReference type="SAM" id="MobiDB-lite"/>
    </source>
</evidence>
<comment type="subcellular location">
    <subcellularLocation>
        <location evidence="1">Cell inner membrane</location>
    </subcellularLocation>
</comment>
<sequence>MWLIPLAALLLGLWLLMRYVSSQGPTVTLVMDDAEGINAGKTAIKTRNVQVGMVEGVELSQDLAHTLVTVQMQADSERMLGEKARFWVVKPRIGREGISGLGTVLSGAYIELLPDQSGKPRRRFTVENTPPVTEAGSDGLYLNLDSEPGNNVSTGDPVLYHNLVVGRIVDRQFNVSERRFALRILIKAPYDVLVTDHSRFWSTSGVDLQLNAEGLKVQAPSLEAVLGGGIAFADLDTGNELAMPAEKNQHFTLYANREQARRGLYQQHLDYVLLVPGSVRGLSAGAPVEYRGVRVGTVEQVPWQFIRSNPASLGRDPIPVLIRIEPQRLGGQQSISEALWRQGIDKQFKQGLRASLRSGNLLTGGRYVDLDFHDHSDRQSWPASYHQVPVFPTVNGGFSQLENQLGQLLKKLNQLPMQDIAHNLNASLANLSALTSQLQQVLDDPALQQLPQQMADNLEALHRTLDGLQPGSPGYGNLQETLKQLDTTLRDVQPLLRTLREHPNALIFSPNPPADPQPRAPRHD</sequence>
<feature type="domain" description="Mce/MlaD" evidence="8">
    <location>
        <begin position="278"/>
        <end position="372"/>
    </location>
</feature>
<reference evidence="9 10" key="1">
    <citation type="journal article" date="2012" name="J. Bacteriol.">
        <title>Genome Sequence of the Alkane-Degrading Bacterium Alcanivorax hongdengensis Type Strain A-11-3.</title>
        <authorList>
            <person name="Lai Q."/>
            <person name="Shao Z."/>
        </authorList>
    </citation>
    <scope>NUCLEOTIDE SEQUENCE [LARGE SCALE GENOMIC DNA]</scope>
    <source>
        <strain evidence="9 10">A-11-3</strain>
    </source>
</reference>
<evidence type="ECO:0000256" key="2">
    <source>
        <dbReference type="ARBA" id="ARBA00022475"/>
    </source>
</evidence>
<feature type="region of interest" description="Disordered" evidence="7">
    <location>
        <begin position="501"/>
        <end position="524"/>
    </location>
</feature>
<dbReference type="InterPro" id="IPR003399">
    <property type="entry name" value="Mce/MlaD"/>
</dbReference>
<keyword evidence="2" id="KW-1003">Cell membrane</keyword>
<comment type="caution">
    <text evidence="9">The sequence shown here is derived from an EMBL/GenBank/DDBJ whole genome shotgun (WGS) entry which is preliminary data.</text>
</comment>
<dbReference type="STRING" id="1177179.A11A3_03814"/>
<dbReference type="Pfam" id="PF02470">
    <property type="entry name" value="MlaD"/>
    <property type="match status" value="2"/>
</dbReference>
<feature type="compositionally biased region" description="Pro residues" evidence="7">
    <location>
        <begin position="510"/>
        <end position="524"/>
    </location>
</feature>
<evidence type="ECO:0000256" key="5">
    <source>
        <dbReference type="ARBA" id="ARBA00022989"/>
    </source>
</evidence>
<proteinExistence type="predicted"/>
<keyword evidence="5" id="KW-1133">Transmembrane helix</keyword>
<evidence type="ECO:0000256" key="1">
    <source>
        <dbReference type="ARBA" id="ARBA00004533"/>
    </source>
</evidence>
<dbReference type="AlphaFoldDB" id="L0WF46"/>
<dbReference type="GO" id="GO:0005886">
    <property type="term" value="C:plasma membrane"/>
    <property type="evidence" value="ECO:0007669"/>
    <property type="project" value="UniProtKB-SubCell"/>
</dbReference>
<dbReference type="eggNOG" id="COG3008">
    <property type="taxonomic scope" value="Bacteria"/>
</dbReference>
<dbReference type="PANTHER" id="PTHR30462:SF2">
    <property type="entry name" value="INTERMEMBRANE TRANSPORT PROTEIN PQIB"/>
    <property type="match status" value="1"/>
</dbReference>